<dbReference type="AlphaFoldDB" id="A0A0C9TKI6"/>
<reference evidence="1 2" key="1">
    <citation type="submission" date="2014-06" db="EMBL/GenBank/DDBJ databases">
        <authorList>
            <consortium name="DOE Joint Genome Institute"/>
            <person name="Kuo A."/>
            <person name="Kohler A."/>
            <person name="Nagy L.G."/>
            <person name="Floudas D."/>
            <person name="Copeland A."/>
            <person name="Barry K.W."/>
            <person name="Cichocki N."/>
            <person name="Veneault-Fourrey C."/>
            <person name="LaButti K."/>
            <person name="Lindquist E.A."/>
            <person name="Lipzen A."/>
            <person name="Lundell T."/>
            <person name="Morin E."/>
            <person name="Murat C."/>
            <person name="Sun H."/>
            <person name="Tunlid A."/>
            <person name="Henrissat B."/>
            <person name="Grigoriev I.V."/>
            <person name="Hibbett D.S."/>
            <person name="Martin F."/>
            <person name="Nordberg H.P."/>
            <person name="Cantor M.N."/>
            <person name="Hua S.X."/>
        </authorList>
    </citation>
    <scope>NUCLEOTIDE SEQUENCE [LARGE SCALE GENOMIC DNA]</scope>
    <source>
        <strain evidence="1 2">ATCC 200175</strain>
    </source>
</reference>
<reference evidence="2" key="2">
    <citation type="submission" date="2015-01" db="EMBL/GenBank/DDBJ databases">
        <title>Evolutionary Origins and Diversification of the Mycorrhizal Mutualists.</title>
        <authorList>
            <consortium name="DOE Joint Genome Institute"/>
            <consortium name="Mycorrhizal Genomics Consortium"/>
            <person name="Kohler A."/>
            <person name="Kuo A."/>
            <person name="Nagy L.G."/>
            <person name="Floudas D."/>
            <person name="Copeland A."/>
            <person name="Barry K.W."/>
            <person name="Cichocki N."/>
            <person name="Veneault-Fourrey C."/>
            <person name="LaButti K."/>
            <person name="Lindquist E.A."/>
            <person name="Lipzen A."/>
            <person name="Lundell T."/>
            <person name="Morin E."/>
            <person name="Murat C."/>
            <person name="Riley R."/>
            <person name="Ohm R."/>
            <person name="Sun H."/>
            <person name="Tunlid A."/>
            <person name="Henrissat B."/>
            <person name="Grigoriev I.V."/>
            <person name="Hibbett D.S."/>
            <person name="Martin F."/>
        </authorList>
    </citation>
    <scope>NUCLEOTIDE SEQUENCE [LARGE SCALE GENOMIC DNA]</scope>
    <source>
        <strain evidence="2">ATCC 200175</strain>
    </source>
</reference>
<accession>A0A0C9TKI6</accession>
<sequence length="120" mass="13268">MAIYNDSAAVSLVKIAKASQQLIAAASTYAKTVKHARKSQIQLEGQLQRIVAASNLALGAVNKSSSLSDDPHIDRRLVEWLSSNEPQNCFDTLKVMEKLLKDRPLARQFFILSVSKDDKI</sequence>
<dbReference type="HOGENOM" id="CLU_2050354_0_0_1"/>
<protein>
    <submittedName>
        <fullName evidence="1">Uncharacterized protein</fullName>
    </submittedName>
</protein>
<proteinExistence type="predicted"/>
<dbReference type="OrthoDB" id="2690861at2759"/>
<keyword evidence="2" id="KW-1185">Reference proteome</keyword>
<dbReference type="Proteomes" id="UP000053647">
    <property type="component" value="Unassembled WGS sequence"/>
</dbReference>
<organism evidence="1 2">
    <name type="scientific">Paxillus involutus ATCC 200175</name>
    <dbReference type="NCBI Taxonomy" id="664439"/>
    <lineage>
        <taxon>Eukaryota</taxon>
        <taxon>Fungi</taxon>
        <taxon>Dikarya</taxon>
        <taxon>Basidiomycota</taxon>
        <taxon>Agaricomycotina</taxon>
        <taxon>Agaricomycetes</taxon>
        <taxon>Agaricomycetidae</taxon>
        <taxon>Boletales</taxon>
        <taxon>Paxilineae</taxon>
        <taxon>Paxillaceae</taxon>
        <taxon>Paxillus</taxon>
    </lineage>
</organism>
<gene>
    <name evidence="1" type="ORF">PAXINDRAFT_102768</name>
</gene>
<dbReference type="EMBL" id="KN819754">
    <property type="protein sequence ID" value="KIJ07901.1"/>
    <property type="molecule type" value="Genomic_DNA"/>
</dbReference>
<evidence type="ECO:0000313" key="2">
    <source>
        <dbReference type="Proteomes" id="UP000053647"/>
    </source>
</evidence>
<name>A0A0C9TKI6_PAXIN</name>
<evidence type="ECO:0000313" key="1">
    <source>
        <dbReference type="EMBL" id="KIJ07901.1"/>
    </source>
</evidence>